<keyword evidence="5" id="KW-1185">Reference proteome</keyword>
<evidence type="ECO:0000256" key="1">
    <source>
        <dbReference type="SAM" id="MobiDB-lite"/>
    </source>
</evidence>
<feature type="transmembrane region" description="Helical" evidence="2">
    <location>
        <begin position="20"/>
        <end position="44"/>
    </location>
</feature>
<dbReference type="InterPro" id="IPR053150">
    <property type="entry name" value="Teicoplanin_resist-assoc"/>
</dbReference>
<comment type="caution">
    <text evidence="4">The sequence shown here is derived from an EMBL/GenBank/DDBJ whole genome shotgun (WGS) entry which is preliminary data.</text>
</comment>
<feature type="compositionally biased region" description="Gly residues" evidence="1">
    <location>
        <begin position="185"/>
        <end position="198"/>
    </location>
</feature>
<reference evidence="4 5" key="1">
    <citation type="journal article" date="2019" name="Int. J. Syst. Evol. Microbiol.">
        <title>The Global Catalogue of Microorganisms (GCM) 10K type strain sequencing project: providing services to taxonomists for standard genome sequencing and annotation.</title>
        <authorList>
            <consortium name="The Broad Institute Genomics Platform"/>
            <consortium name="The Broad Institute Genome Sequencing Center for Infectious Disease"/>
            <person name="Wu L."/>
            <person name="Ma J."/>
        </authorList>
    </citation>
    <scope>NUCLEOTIDE SEQUENCE [LARGE SCALE GENOMIC DNA]</scope>
    <source>
        <strain evidence="4 5">JCM 16373</strain>
    </source>
</reference>
<sequence>MQRLGYGGPTAAPRIRVAGLILLAAHLCLVGWLTLRPLSVPWVAPSNLHPLTTIRADLAGGPRTALEGIGGGLLLLAPFGVLLPLATGRLHRPLPGTVARTIFAGAMVSALITLVQTGVPGQVVNVDSVLLNTTGVTLSAGLLLPLLRRLLRGRGGDAGSVGSAGNAGGLGGYRSPAAREASGVAGLGGPAGSGGMSGPGSSRAARPAGSGGPVVTGAARARAGRVRLREEGSQGPTPRATRVGMAP</sequence>
<keyword evidence="2" id="KW-0472">Membrane</keyword>
<dbReference type="EMBL" id="BAAARJ010000028">
    <property type="protein sequence ID" value="GAA2636860.1"/>
    <property type="molecule type" value="Genomic_DNA"/>
</dbReference>
<keyword evidence="2" id="KW-0812">Transmembrane</keyword>
<keyword evidence="2" id="KW-1133">Transmembrane helix</keyword>
<name>A0ABN3QWT9_9ACTN</name>
<organism evidence="4 5">
    <name type="scientific">Streptomyces axinellae</name>
    <dbReference type="NCBI Taxonomy" id="552788"/>
    <lineage>
        <taxon>Bacteria</taxon>
        <taxon>Bacillati</taxon>
        <taxon>Actinomycetota</taxon>
        <taxon>Actinomycetes</taxon>
        <taxon>Kitasatosporales</taxon>
        <taxon>Streptomycetaceae</taxon>
        <taxon>Streptomyces</taxon>
    </lineage>
</organism>
<feature type="transmembrane region" description="Helical" evidence="2">
    <location>
        <begin position="129"/>
        <end position="147"/>
    </location>
</feature>
<dbReference type="Proteomes" id="UP001501447">
    <property type="component" value="Unassembled WGS sequence"/>
</dbReference>
<dbReference type="PANTHER" id="PTHR36834">
    <property type="entry name" value="MEMBRANE PROTEIN-RELATED"/>
    <property type="match status" value="1"/>
</dbReference>
<dbReference type="InterPro" id="IPR006976">
    <property type="entry name" value="VanZ-like"/>
</dbReference>
<dbReference type="PANTHER" id="PTHR36834:SF1">
    <property type="entry name" value="INTEGRAL MEMBRANE PROTEIN"/>
    <property type="match status" value="1"/>
</dbReference>
<dbReference type="Pfam" id="PF04892">
    <property type="entry name" value="VanZ"/>
    <property type="match status" value="1"/>
</dbReference>
<gene>
    <name evidence="4" type="ORF">GCM10009863_61820</name>
</gene>
<feature type="domain" description="VanZ-like" evidence="3">
    <location>
        <begin position="25"/>
        <end position="144"/>
    </location>
</feature>
<feature type="region of interest" description="Disordered" evidence="1">
    <location>
        <begin position="181"/>
        <end position="247"/>
    </location>
</feature>
<feature type="transmembrane region" description="Helical" evidence="2">
    <location>
        <begin position="98"/>
        <end position="117"/>
    </location>
</feature>
<evidence type="ECO:0000313" key="5">
    <source>
        <dbReference type="Proteomes" id="UP001501447"/>
    </source>
</evidence>
<feature type="transmembrane region" description="Helical" evidence="2">
    <location>
        <begin position="64"/>
        <end position="86"/>
    </location>
</feature>
<accession>A0ABN3QWT9</accession>
<evidence type="ECO:0000313" key="4">
    <source>
        <dbReference type="EMBL" id="GAA2636860.1"/>
    </source>
</evidence>
<evidence type="ECO:0000259" key="3">
    <source>
        <dbReference type="Pfam" id="PF04892"/>
    </source>
</evidence>
<protein>
    <recommendedName>
        <fullName evidence="3">VanZ-like domain-containing protein</fullName>
    </recommendedName>
</protein>
<evidence type="ECO:0000256" key="2">
    <source>
        <dbReference type="SAM" id="Phobius"/>
    </source>
</evidence>
<proteinExistence type="predicted"/>